<dbReference type="InterPro" id="IPR036034">
    <property type="entry name" value="PDZ_sf"/>
</dbReference>
<dbReference type="Proteomes" id="UP001596163">
    <property type="component" value="Unassembled WGS sequence"/>
</dbReference>
<evidence type="ECO:0000259" key="1">
    <source>
        <dbReference type="SMART" id="SM00228"/>
    </source>
</evidence>
<organism evidence="2 3">
    <name type="scientific">Algoriphagus aquatilis</name>
    <dbReference type="NCBI Taxonomy" id="490186"/>
    <lineage>
        <taxon>Bacteria</taxon>
        <taxon>Pseudomonadati</taxon>
        <taxon>Bacteroidota</taxon>
        <taxon>Cytophagia</taxon>
        <taxon>Cytophagales</taxon>
        <taxon>Cyclobacteriaceae</taxon>
        <taxon>Algoriphagus</taxon>
    </lineage>
</organism>
<accession>A0ABW0BV22</accession>
<keyword evidence="3" id="KW-1185">Reference proteome</keyword>
<sequence length="416" mass="47305">MILRRTLTFWFFVLAFMAKAQVPGFFIEGDHRKVKIPFYSSNSLIILPVSINGNYKLNFLIDTGVKSNILFSKKLGDALGLNYTRRINIVGADGATSIWGQVSPVNTIDLGGVKGEMQSLLALEEDFFELESVIGVPVYGIIGYEFFKYNPIKVNYDEGMIEFYKPGSLKWRPPFYRKMNMTVEDGKAYIDAKIKQMTGPKLDAKLLIDTGANHGLLLNRETSDEITMPLNFIESELGQSLGGVLYGFIGRVNALKIKGLTMREVLTSYPEENSYSSVIKATGRKGSLGSEVLGRTRMILDYPSNTFYIRKGSTFYNPFEFDMSGMVVKKVPNDENRYYIGEVRAGSPAYKSGILPFDEILSINKIPMFLWEMTELFKLFRSEEGKEIQLEMRRYINNDLENYSDYKVSIFLKKQI</sequence>
<proteinExistence type="predicted"/>
<dbReference type="Gene3D" id="2.40.70.10">
    <property type="entry name" value="Acid Proteases"/>
    <property type="match status" value="2"/>
</dbReference>
<dbReference type="Gene3D" id="2.30.42.10">
    <property type="match status" value="1"/>
</dbReference>
<dbReference type="RefSeq" id="WP_377913885.1">
    <property type="nucleotide sequence ID" value="NZ_JBHSKS010000004.1"/>
</dbReference>
<dbReference type="InterPro" id="IPR041489">
    <property type="entry name" value="PDZ_6"/>
</dbReference>
<dbReference type="GO" id="GO:0006508">
    <property type="term" value="P:proteolysis"/>
    <property type="evidence" value="ECO:0007669"/>
    <property type="project" value="UniProtKB-KW"/>
</dbReference>
<dbReference type="SUPFAM" id="SSF50156">
    <property type="entry name" value="PDZ domain-like"/>
    <property type="match status" value="1"/>
</dbReference>
<dbReference type="Pfam" id="PF13650">
    <property type="entry name" value="Asp_protease_2"/>
    <property type="match status" value="1"/>
</dbReference>
<gene>
    <name evidence="2" type="ORF">ACFPIK_07700</name>
</gene>
<protein>
    <submittedName>
        <fullName evidence="2">Aspartyl protease family protein</fullName>
    </submittedName>
</protein>
<dbReference type="Pfam" id="PF17820">
    <property type="entry name" value="PDZ_6"/>
    <property type="match status" value="1"/>
</dbReference>
<dbReference type="InterPro" id="IPR001478">
    <property type="entry name" value="PDZ"/>
</dbReference>
<dbReference type="SMART" id="SM00228">
    <property type="entry name" value="PDZ"/>
    <property type="match status" value="1"/>
</dbReference>
<keyword evidence="2" id="KW-0378">Hydrolase</keyword>
<name>A0ABW0BV22_9BACT</name>
<evidence type="ECO:0000313" key="2">
    <source>
        <dbReference type="EMBL" id="MFC5191647.1"/>
    </source>
</evidence>
<dbReference type="GO" id="GO:0008233">
    <property type="term" value="F:peptidase activity"/>
    <property type="evidence" value="ECO:0007669"/>
    <property type="project" value="UniProtKB-KW"/>
</dbReference>
<evidence type="ECO:0000313" key="3">
    <source>
        <dbReference type="Proteomes" id="UP001596163"/>
    </source>
</evidence>
<dbReference type="EMBL" id="JBHSKS010000004">
    <property type="protein sequence ID" value="MFC5191647.1"/>
    <property type="molecule type" value="Genomic_DNA"/>
</dbReference>
<comment type="caution">
    <text evidence="2">The sequence shown here is derived from an EMBL/GenBank/DDBJ whole genome shotgun (WGS) entry which is preliminary data.</text>
</comment>
<reference evidence="3" key="1">
    <citation type="journal article" date="2019" name="Int. J. Syst. Evol. Microbiol.">
        <title>The Global Catalogue of Microorganisms (GCM) 10K type strain sequencing project: providing services to taxonomists for standard genome sequencing and annotation.</title>
        <authorList>
            <consortium name="The Broad Institute Genomics Platform"/>
            <consortium name="The Broad Institute Genome Sequencing Center for Infectious Disease"/>
            <person name="Wu L."/>
            <person name="Ma J."/>
        </authorList>
    </citation>
    <scope>NUCLEOTIDE SEQUENCE [LARGE SCALE GENOMIC DNA]</scope>
    <source>
        <strain evidence="3">CGMCC 1.7030</strain>
    </source>
</reference>
<dbReference type="InterPro" id="IPR021109">
    <property type="entry name" value="Peptidase_aspartic_dom_sf"/>
</dbReference>
<feature type="domain" description="PDZ" evidence="1">
    <location>
        <begin position="317"/>
        <end position="396"/>
    </location>
</feature>
<keyword evidence="2" id="KW-0645">Protease</keyword>